<sequence length="41" mass="4958">MKVRLLKVMILNIKKQLYFHIFVQSIKFIGIYAFPVFPFLL</sequence>
<proteinExistence type="predicted"/>
<dbReference type="Proteomes" id="UP000537126">
    <property type="component" value="Unassembled WGS sequence"/>
</dbReference>
<evidence type="ECO:0000256" key="1">
    <source>
        <dbReference type="SAM" id="Phobius"/>
    </source>
</evidence>
<keyword evidence="1" id="KW-0812">Transmembrane</keyword>
<name>A0A846MND1_9BACT</name>
<dbReference type="EMBL" id="JAASRN010000001">
    <property type="protein sequence ID" value="NIK72867.1"/>
    <property type="molecule type" value="Genomic_DNA"/>
</dbReference>
<gene>
    <name evidence="2" type="ORF">FHS56_000353</name>
</gene>
<protein>
    <submittedName>
        <fullName evidence="2">Uncharacterized protein</fullName>
    </submittedName>
</protein>
<evidence type="ECO:0000313" key="3">
    <source>
        <dbReference type="Proteomes" id="UP000537126"/>
    </source>
</evidence>
<keyword evidence="1" id="KW-1133">Transmembrane helix</keyword>
<keyword evidence="3" id="KW-1185">Reference proteome</keyword>
<feature type="transmembrane region" description="Helical" evidence="1">
    <location>
        <begin position="21"/>
        <end position="40"/>
    </location>
</feature>
<dbReference type="AlphaFoldDB" id="A0A846MND1"/>
<accession>A0A846MND1</accession>
<reference evidence="2 3" key="1">
    <citation type="submission" date="2020-03" db="EMBL/GenBank/DDBJ databases">
        <title>Genomic Encyclopedia of Type Strains, Phase IV (KMG-IV): sequencing the most valuable type-strain genomes for metagenomic binning, comparative biology and taxonomic classification.</title>
        <authorList>
            <person name="Goeker M."/>
        </authorList>
    </citation>
    <scope>NUCLEOTIDE SEQUENCE [LARGE SCALE GENOMIC DNA]</scope>
    <source>
        <strain evidence="2 3">DSM 5718</strain>
    </source>
</reference>
<keyword evidence="1" id="KW-0472">Membrane</keyword>
<evidence type="ECO:0000313" key="2">
    <source>
        <dbReference type="EMBL" id="NIK72867.1"/>
    </source>
</evidence>
<comment type="caution">
    <text evidence="2">The sequence shown here is derived from an EMBL/GenBank/DDBJ whole genome shotgun (WGS) entry which is preliminary data.</text>
</comment>
<organism evidence="2 3">
    <name type="scientific">Thermonema lapsum</name>
    <dbReference type="NCBI Taxonomy" id="28195"/>
    <lineage>
        <taxon>Bacteria</taxon>
        <taxon>Pseudomonadati</taxon>
        <taxon>Bacteroidota</taxon>
        <taxon>Cytophagia</taxon>
        <taxon>Cytophagales</taxon>
        <taxon>Thermonemataceae</taxon>
        <taxon>Thermonema</taxon>
    </lineage>
</organism>